<dbReference type="InterPro" id="IPR006264">
    <property type="entry name" value="EPSP_synthase"/>
</dbReference>
<dbReference type="OrthoDB" id="9809920at2"/>
<dbReference type="PATRIC" id="fig|36849.3.peg.732"/>
<dbReference type="RefSeq" id="WP_054873799.1">
    <property type="nucleotide sequence ID" value="NZ_LKET01000021.1"/>
</dbReference>
<name>A0A0P8WCI5_9CLOT</name>
<keyword evidence="4 7" id="KW-0808">Transferase</keyword>
<feature type="binding site" evidence="7">
    <location>
        <position position="162"/>
    </location>
    <ligand>
        <name>3-phosphoshikimate</name>
        <dbReference type="ChEBI" id="CHEBI:145989"/>
    </ligand>
</feature>
<feature type="binding site" evidence="7">
    <location>
        <position position="26"/>
    </location>
    <ligand>
        <name>3-phosphoshikimate</name>
        <dbReference type="ChEBI" id="CHEBI:145989"/>
    </ligand>
</feature>
<dbReference type="PANTHER" id="PTHR21090">
    <property type="entry name" value="AROM/DEHYDROQUINATE SYNTHASE"/>
    <property type="match status" value="1"/>
</dbReference>
<feature type="binding site" evidence="7">
    <location>
        <position position="402"/>
    </location>
    <ligand>
        <name>phosphoenolpyruvate</name>
        <dbReference type="ChEBI" id="CHEBI:58702"/>
    </ligand>
</feature>
<dbReference type="EC" id="2.5.1.19" evidence="7"/>
<dbReference type="GO" id="GO:0009073">
    <property type="term" value="P:aromatic amino acid family biosynthetic process"/>
    <property type="evidence" value="ECO:0007669"/>
    <property type="project" value="UniProtKB-KW"/>
</dbReference>
<evidence type="ECO:0000256" key="3">
    <source>
        <dbReference type="ARBA" id="ARBA00022605"/>
    </source>
</evidence>
<feature type="binding site" evidence="7">
    <location>
        <position position="303"/>
    </location>
    <ligand>
        <name>3-phosphoshikimate</name>
        <dbReference type="ChEBI" id="CHEBI:145989"/>
    </ligand>
</feature>
<dbReference type="GO" id="GO:0008652">
    <property type="term" value="P:amino acid biosynthetic process"/>
    <property type="evidence" value="ECO:0007669"/>
    <property type="project" value="UniProtKB-KW"/>
</dbReference>
<dbReference type="InterPro" id="IPR023193">
    <property type="entry name" value="EPSP_synthase_CS"/>
</dbReference>
<dbReference type="GO" id="GO:0003866">
    <property type="term" value="F:3-phosphoshikimate 1-carboxyvinyltransferase activity"/>
    <property type="evidence" value="ECO:0007669"/>
    <property type="project" value="UniProtKB-UniRule"/>
</dbReference>
<dbReference type="Proteomes" id="UP000050326">
    <property type="component" value="Unassembled WGS sequence"/>
</dbReference>
<comment type="catalytic activity">
    <reaction evidence="6">
        <text>3-phosphoshikimate + phosphoenolpyruvate = 5-O-(1-carboxyvinyl)-3-phosphoshikimate + phosphate</text>
        <dbReference type="Rhea" id="RHEA:21256"/>
        <dbReference type="ChEBI" id="CHEBI:43474"/>
        <dbReference type="ChEBI" id="CHEBI:57701"/>
        <dbReference type="ChEBI" id="CHEBI:58702"/>
        <dbReference type="ChEBI" id="CHEBI:145989"/>
        <dbReference type="EC" id="2.5.1.19"/>
    </reaction>
    <physiologicalReaction direction="left-to-right" evidence="6">
        <dbReference type="Rhea" id="RHEA:21257"/>
    </physiologicalReaction>
</comment>
<evidence type="ECO:0000256" key="2">
    <source>
        <dbReference type="ARBA" id="ARBA00009948"/>
    </source>
</evidence>
<evidence type="ECO:0000313" key="9">
    <source>
        <dbReference type="EMBL" id="KPU45449.1"/>
    </source>
</evidence>
<comment type="subunit">
    <text evidence="7">Monomer.</text>
</comment>
<feature type="binding site" evidence="7">
    <location>
        <position position="21"/>
    </location>
    <ligand>
        <name>phosphoenolpyruvate</name>
        <dbReference type="ChEBI" id="CHEBI:58702"/>
    </ligand>
</feature>
<evidence type="ECO:0000256" key="5">
    <source>
        <dbReference type="ARBA" id="ARBA00023141"/>
    </source>
</evidence>
<keyword evidence="7" id="KW-0963">Cytoplasm</keyword>
<feature type="binding site" evidence="7">
    <location>
        <position position="189"/>
    </location>
    <ligand>
        <name>3-phosphoshikimate</name>
        <dbReference type="ChEBI" id="CHEBI:145989"/>
    </ligand>
</feature>
<feature type="binding site" evidence="7">
    <location>
        <position position="119"/>
    </location>
    <ligand>
        <name>phosphoenolpyruvate</name>
        <dbReference type="ChEBI" id="CHEBI:58702"/>
    </ligand>
</feature>
<reference evidence="9 10" key="1">
    <citation type="submission" date="2015-09" db="EMBL/GenBank/DDBJ databases">
        <title>Genome sequence of Oxobacter pfennigii DSM 3222.</title>
        <authorList>
            <person name="Poehlein A."/>
            <person name="Bengelsdorf F.R."/>
            <person name="Schiel-Bengelsdorf B."/>
            <person name="Duerre P."/>
            <person name="Daniel R."/>
        </authorList>
    </citation>
    <scope>NUCLEOTIDE SEQUENCE [LARGE SCALE GENOMIC DNA]</scope>
    <source>
        <strain evidence="9 10">DSM 3222</strain>
    </source>
</reference>
<dbReference type="InterPro" id="IPR013792">
    <property type="entry name" value="RNA3'P_cycl/enolpyr_Trfase_a/b"/>
</dbReference>
<evidence type="ECO:0000313" key="10">
    <source>
        <dbReference type="Proteomes" id="UP000050326"/>
    </source>
</evidence>
<feature type="binding site" evidence="7">
    <location>
        <position position="376"/>
    </location>
    <ligand>
        <name>phosphoenolpyruvate</name>
        <dbReference type="ChEBI" id="CHEBI:58702"/>
    </ligand>
</feature>
<comment type="caution">
    <text evidence="7">Lacks conserved residue(s) required for the propagation of feature annotation.</text>
</comment>
<evidence type="ECO:0000256" key="7">
    <source>
        <dbReference type="HAMAP-Rule" id="MF_00210"/>
    </source>
</evidence>
<comment type="subcellular location">
    <subcellularLocation>
        <location evidence="7">Cytoplasm</location>
    </subcellularLocation>
</comment>
<dbReference type="Gene3D" id="3.65.10.10">
    <property type="entry name" value="Enolpyruvate transferase domain"/>
    <property type="match status" value="2"/>
</dbReference>
<accession>A0A0P8WCI5</accession>
<feature type="domain" description="Enolpyruvate transferase" evidence="8">
    <location>
        <begin position="10"/>
        <end position="409"/>
    </location>
</feature>
<dbReference type="PANTHER" id="PTHR21090:SF5">
    <property type="entry name" value="PENTAFUNCTIONAL AROM POLYPEPTIDE"/>
    <property type="match status" value="1"/>
</dbReference>
<dbReference type="CDD" id="cd01556">
    <property type="entry name" value="EPSP_synthase"/>
    <property type="match status" value="1"/>
</dbReference>
<dbReference type="SUPFAM" id="SSF55205">
    <property type="entry name" value="EPT/RTPC-like"/>
    <property type="match status" value="1"/>
</dbReference>
<keyword evidence="3 7" id="KW-0028">Amino-acid biosynthesis</keyword>
<feature type="binding site" evidence="7">
    <location>
        <position position="334"/>
    </location>
    <ligand>
        <name>phosphoenolpyruvate</name>
        <dbReference type="ChEBI" id="CHEBI:58702"/>
    </ligand>
</feature>
<feature type="binding site" evidence="7">
    <location>
        <position position="21"/>
    </location>
    <ligand>
        <name>3-phosphoshikimate</name>
        <dbReference type="ChEBI" id="CHEBI:145989"/>
    </ligand>
</feature>
<keyword evidence="5 7" id="KW-0057">Aromatic amino acid biosynthesis</keyword>
<dbReference type="EMBL" id="LKET01000021">
    <property type="protein sequence ID" value="KPU45449.1"/>
    <property type="molecule type" value="Genomic_DNA"/>
</dbReference>
<dbReference type="PROSITE" id="PS00885">
    <property type="entry name" value="EPSP_SYNTHASE_2"/>
    <property type="match status" value="1"/>
</dbReference>
<dbReference type="GO" id="GO:0005737">
    <property type="term" value="C:cytoplasm"/>
    <property type="evidence" value="ECO:0007669"/>
    <property type="project" value="UniProtKB-SubCell"/>
</dbReference>
<comment type="caution">
    <text evidence="9">The sequence shown here is derived from an EMBL/GenBank/DDBJ whole genome shotgun (WGS) entry which is preliminary data.</text>
</comment>
<evidence type="ECO:0000259" key="8">
    <source>
        <dbReference type="Pfam" id="PF00275"/>
    </source>
</evidence>
<dbReference type="InterPro" id="IPR036968">
    <property type="entry name" value="Enolpyruvate_Tfrase_sf"/>
</dbReference>
<dbReference type="Pfam" id="PF00275">
    <property type="entry name" value="EPSP_synthase"/>
    <property type="match status" value="1"/>
</dbReference>
<feature type="active site" description="Proton acceptor" evidence="7">
    <location>
        <position position="303"/>
    </location>
</feature>
<keyword evidence="10" id="KW-1185">Reference proteome</keyword>
<comment type="similarity">
    <text evidence="2 7">Belongs to the EPSP synthase family.</text>
</comment>
<dbReference type="STRING" id="36849.OXPF_06820"/>
<evidence type="ECO:0000256" key="4">
    <source>
        <dbReference type="ARBA" id="ARBA00022679"/>
    </source>
</evidence>
<feature type="binding site" evidence="7">
    <location>
        <position position="163"/>
    </location>
    <ligand>
        <name>3-phosphoshikimate</name>
        <dbReference type="ChEBI" id="CHEBI:145989"/>
    </ligand>
</feature>
<dbReference type="GO" id="GO:0009423">
    <property type="term" value="P:chorismate biosynthetic process"/>
    <property type="evidence" value="ECO:0007669"/>
    <property type="project" value="UniProtKB-UniRule"/>
</dbReference>
<dbReference type="NCBIfam" id="TIGR01356">
    <property type="entry name" value="aroA"/>
    <property type="match status" value="1"/>
</dbReference>
<feature type="binding site" evidence="7">
    <location>
        <position position="330"/>
    </location>
    <ligand>
        <name>3-phosphoshikimate</name>
        <dbReference type="ChEBI" id="CHEBI:145989"/>
    </ligand>
</feature>
<gene>
    <name evidence="7 9" type="primary">aroA</name>
    <name evidence="9" type="ORF">OXPF_06820</name>
</gene>
<comment type="pathway">
    <text evidence="1 7">Metabolic intermediate biosynthesis; chorismate biosynthesis; chorismate from D-erythrose 4-phosphate and phosphoenolpyruvate: step 6/7.</text>
</comment>
<dbReference type="UniPathway" id="UPA00053">
    <property type="reaction ID" value="UER00089"/>
</dbReference>
<sequence>MNCVKITPLNLFGNINVPPSKSLCHRAIIAAGLANGTSTISNVVFSNDINATCNAMRDLGVEVQKNKDSITIKGNNLLNCIKNEIDCGESASTLRFLIPVALSTAEKITFTGKEGLRKRPLDPYLKIFQDQKIPYTYNDGLPLSVNGILTAGDYEIEGNISSQFLTGLMFALPLLEGDSRIIVTTNLESKGYVDLTIDILKKFSVKIGNNNNQEFYIKGGQKYVAADYTTESDYSQAAFWLVAGILGDEIGCRGLNITSLQGDRKILDIISDMGGSLHIKRSRIVTNASRTRGITIDASQIPDLVPIISVLASVSEGTTDIINAGRLRIKESDRLKSTATELKKLGADVTEKDDGLIIKGKEKLKGGVVESWNDHRIAMAMSVASIRCTEPVIIRGSNAINKSYPSFYKDFAMLGGSIEEFTE</sequence>
<feature type="binding site" evidence="7">
    <location>
        <position position="161"/>
    </location>
    <ligand>
        <name>3-phosphoshikimate</name>
        <dbReference type="ChEBI" id="CHEBI:145989"/>
    </ligand>
</feature>
<dbReference type="InterPro" id="IPR001986">
    <property type="entry name" value="Enolpyruvate_Tfrase_dom"/>
</dbReference>
<evidence type="ECO:0000256" key="6">
    <source>
        <dbReference type="ARBA" id="ARBA00044633"/>
    </source>
</evidence>
<dbReference type="PIRSF" id="PIRSF000505">
    <property type="entry name" value="EPSPS"/>
    <property type="match status" value="1"/>
</dbReference>
<dbReference type="HAMAP" id="MF_00210">
    <property type="entry name" value="EPSP_synth"/>
    <property type="match status" value="1"/>
</dbReference>
<protein>
    <recommendedName>
        <fullName evidence="7">3-phosphoshikimate 1-carboxyvinyltransferase</fullName>
        <ecNumber evidence="7">2.5.1.19</ecNumber>
    </recommendedName>
    <alternativeName>
        <fullName evidence="7">5-enolpyruvylshikimate-3-phosphate synthase</fullName>
        <shortName evidence="7">EPSP synthase</shortName>
        <shortName evidence="7">EPSPS</shortName>
    </alternativeName>
</protein>
<dbReference type="AlphaFoldDB" id="A0A0P8WCI5"/>
<evidence type="ECO:0000256" key="1">
    <source>
        <dbReference type="ARBA" id="ARBA00004811"/>
    </source>
</evidence>
<feature type="binding site" evidence="7">
    <location>
        <position position="163"/>
    </location>
    <ligand>
        <name>phosphoenolpyruvate</name>
        <dbReference type="ChEBI" id="CHEBI:58702"/>
    </ligand>
</feature>
<organism evidence="9 10">
    <name type="scientific">Oxobacter pfennigii</name>
    <dbReference type="NCBI Taxonomy" id="36849"/>
    <lineage>
        <taxon>Bacteria</taxon>
        <taxon>Bacillati</taxon>
        <taxon>Bacillota</taxon>
        <taxon>Clostridia</taxon>
        <taxon>Eubacteriales</taxon>
        <taxon>Clostridiaceae</taxon>
        <taxon>Oxobacter</taxon>
    </lineage>
</organism>
<comment type="function">
    <text evidence="7">Catalyzes the transfer of the enolpyruvyl moiety of phosphoenolpyruvate (PEP) to the 5-hydroxyl of shikimate-3-phosphate (S3P) to produce enolpyruvyl shikimate-3-phosphate and inorganic phosphate.</text>
</comment>
<feature type="binding site" evidence="7">
    <location>
        <position position="22"/>
    </location>
    <ligand>
        <name>3-phosphoshikimate</name>
        <dbReference type="ChEBI" id="CHEBI:145989"/>
    </ligand>
</feature>
<proteinExistence type="inferred from homology"/>